<dbReference type="Pfam" id="PF00884">
    <property type="entry name" value="Sulfatase"/>
    <property type="match status" value="1"/>
</dbReference>
<dbReference type="GO" id="GO:0016787">
    <property type="term" value="F:hydrolase activity"/>
    <property type="evidence" value="ECO:0007669"/>
    <property type="project" value="UniProtKB-KW"/>
</dbReference>
<dbReference type="PANTHER" id="PTHR43108:SF8">
    <property type="entry name" value="SD21168P"/>
    <property type="match status" value="1"/>
</dbReference>
<proteinExistence type="inferred from homology"/>
<reference evidence="8" key="1">
    <citation type="submission" date="2020-02" db="EMBL/GenBank/DDBJ databases">
        <authorList>
            <person name="Meier V. D."/>
        </authorList>
    </citation>
    <scope>NUCLEOTIDE SEQUENCE</scope>
    <source>
        <strain evidence="8">AVDCRST_MAG01</strain>
    </source>
</reference>
<accession>A0A6J4Q2J7</accession>
<dbReference type="PROSITE" id="PS00523">
    <property type="entry name" value="SULFATASE_1"/>
    <property type="match status" value="1"/>
</dbReference>
<evidence type="ECO:0000256" key="3">
    <source>
        <dbReference type="ARBA" id="ARBA00022801"/>
    </source>
</evidence>
<keyword evidence="4" id="KW-0325">Glycoprotein</keyword>
<keyword evidence="3" id="KW-0378">Hydrolase</keyword>
<organism evidence="8">
    <name type="scientific">uncultured Rubrobacteraceae bacterium</name>
    <dbReference type="NCBI Taxonomy" id="349277"/>
    <lineage>
        <taxon>Bacteria</taxon>
        <taxon>Bacillati</taxon>
        <taxon>Actinomycetota</taxon>
        <taxon>Rubrobacteria</taxon>
        <taxon>Rubrobacterales</taxon>
        <taxon>Rubrobacteraceae</taxon>
        <taxon>environmental samples</taxon>
    </lineage>
</organism>
<feature type="region of interest" description="Disordered" evidence="5">
    <location>
        <begin position="350"/>
        <end position="375"/>
    </location>
</feature>
<dbReference type="InterPro" id="IPR024607">
    <property type="entry name" value="Sulfatase_CS"/>
</dbReference>
<comment type="similarity">
    <text evidence="1">Belongs to the sulfatase family.</text>
</comment>
<dbReference type="Gene3D" id="3.40.720.10">
    <property type="entry name" value="Alkaline Phosphatase, subunit A"/>
    <property type="match status" value="1"/>
</dbReference>
<evidence type="ECO:0000256" key="6">
    <source>
        <dbReference type="SAM" id="Phobius"/>
    </source>
</evidence>
<name>A0A6J4Q2J7_9ACTN</name>
<dbReference type="AlphaFoldDB" id="A0A6J4Q2J7"/>
<sequence>MGTKKSTECSAVPNKSSLASRHRESERVKTVGDIHNCWTARDRQDVPDHRFSRKTARRLVPPLLAVAAALGMLYGCGGIGDTARDVVGSAADAASAQTAADKNVVVMILDDANFDIMEHMPHVQEEFVRGGQTYANNYIPHSICCPSRAAILTGKYNHNNGIEDNNPGFEISKGAFDDKTIATEMEERGYRTALFGKYLNNYGVCAPGDVGTSACRDGDDKGYIPPGWDRWVAKENPDSITDEFSDQGSYAKVPEKASSDTKWFTDKMLNWMDADASAPEFVYYAPYQPHEASAVSPRFDGTFYGNSKDDMPRDGSFNELDVGDKPGIVAQKKRFCTIRRIEDKPSACQRTEGGEYVPIDDPGVEGGRHGGNDTTTSLEGQYERYIERAKTVDAQIDRVIEAYRANGEMQNTYFFLVSDNGYLFGEHRLDKKRVMYEEASNTPLYVKGPGVPQGSTSGALVANIDIIQTALGIADGNPTGTLDPTLDGRNIGGTFLPAADPAHQNAEEFPRRYILLERGPIDASVGGTEYYGVVSGASDAAGHRWSYAHYPEGKGGEPFDELYDIAPNADPDQKDNIAPVHPEAVGALERRAEALLTCSGDSCRENDR</sequence>
<feature type="region of interest" description="Disordered" evidence="5">
    <location>
        <begin position="1"/>
        <end position="26"/>
    </location>
</feature>
<dbReference type="InterPro" id="IPR017850">
    <property type="entry name" value="Alkaline_phosphatase_core_sf"/>
</dbReference>
<evidence type="ECO:0000256" key="2">
    <source>
        <dbReference type="ARBA" id="ARBA00022729"/>
    </source>
</evidence>
<evidence type="ECO:0000256" key="1">
    <source>
        <dbReference type="ARBA" id="ARBA00008779"/>
    </source>
</evidence>
<evidence type="ECO:0000256" key="5">
    <source>
        <dbReference type="SAM" id="MobiDB-lite"/>
    </source>
</evidence>
<dbReference type="EMBL" id="CADCUW010000390">
    <property type="protein sequence ID" value="CAA9431285.1"/>
    <property type="molecule type" value="Genomic_DNA"/>
</dbReference>
<dbReference type="InterPro" id="IPR000917">
    <property type="entry name" value="Sulfatase_N"/>
</dbReference>
<gene>
    <name evidence="8" type="ORF">AVDCRST_MAG01-01-2944</name>
</gene>
<dbReference type="SUPFAM" id="SSF53649">
    <property type="entry name" value="Alkaline phosphatase-like"/>
    <property type="match status" value="1"/>
</dbReference>
<evidence type="ECO:0000256" key="4">
    <source>
        <dbReference type="ARBA" id="ARBA00023180"/>
    </source>
</evidence>
<keyword evidence="2" id="KW-0732">Signal</keyword>
<evidence type="ECO:0000313" key="8">
    <source>
        <dbReference type="EMBL" id="CAA9431285.1"/>
    </source>
</evidence>
<keyword evidence="6" id="KW-0812">Transmembrane</keyword>
<protein>
    <recommendedName>
        <fullName evidence="7">Sulfatase N-terminal domain-containing protein</fullName>
    </recommendedName>
</protein>
<evidence type="ECO:0000259" key="7">
    <source>
        <dbReference type="Pfam" id="PF00884"/>
    </source>
</evidence>
<dbReference type="PANTHER" id="PTHR43108">
    <property type="entry name" value="N-ACETYLGLUCOSAMINE-6-SULFATASE FAMILY MEMBER"/>
    <property type="match status" value="1"/>
</dbReference>
<feature type="transmembrane region" description="Helical" evidence="6">
    <location>
        <begin position="59"/>
        <end position="80"/>
    </location>
</feature>
<keyword evidence="6" id="KW-1133">Transmembrane helix</keyword>
<keyword evidence="6" id="KW-0472">Membrane</keyword>
<feature type="domain" description="Sulfatase N-terminal" evidence="7">
    <location>
        <begin position="102"/>
        <end position="475"/>
    </location>
</feature>